<dbReference type="EMBL" id="JAWDIO010000002">
    <property type="protein sequence ID" value="MDU0355895.1"/>
    <property type="molecule type" value="Genomic_DNA"/>
</dbReference>
<name>A0ABU3T0Y0_9ALTE</name>
<evidence type="ECO:0000313" key="1">
    <source>
        <dbReference type="EMBL" id="MDU0355895.1"/>
    </source>
</evidence>
<evidence type="ECO:0008006" key="3">
    <source>
        <dbReference type="Google" id="ProtNLM"/>
    </source>
</evidence>
<comment type="caution">
    <text evidence="1">The sequence shown here is derived from an EMBL/GenBank/DDBJ whole genome shotgun (WGS) entry which is preliminary data.</text>
</comment>
<protein>
    <recommendedName>
        <fullName evidence="3">Nitrate/nitrite sensing protein domain-containing protein</fullName>
    </recommendedName>
</protein>
<keyword evidence="2" id="KW-1185">Reference proteome</keyword>
<gene>
    <name evidence="1" type="ORF">RS130_20170</name>
</gene>
<dbReference type="Proteomes" id="UP001247805">
    <property type="component" value="Unassembled WGS sequence"/>
</dbReference>
<proteinExistence type="predicted"/>
<accession>A0ABU3T0Y0</accession>
<reference evidence="1 2" key="1">
    <citation type="submission" date="2023-10" db="EMBL/GenBank/DDBJ databases">
        <title>Glaciecola aquimarina strain GGW-M5 nov., isolated from a coastal seawater.</title>
        <authorList>
            <person name="Bayburt H."/>
            <person name="Kim J.M."/>
            <person name="Choi B.J."/>
            <person name="Jeon C.O."/>
        </authorList>
    </citation>
    <scope>NUCLEOTIDE SEQUENCE [LARGE SCALE GENOMIC DNA]</scope>
    <source>
        <strain evidence="1 2">KCTC 32108</strain>
    </source>
</reference>
<sequence>MMDTAFSLLAAFVLAAAMTIYITHSKKNKWRHQQTVIEHLLQLKTVIAFTQKHRGMCAAYIQGDGKALSTLTSINSTLEPIIDKLDGDPFMAQQGRWMGYLDHWRRLSKQCTQLDLATSFTQHTNLITNLLYLFEDIAEQRSFDKKSFKGTFASAALWQDLPFTAEFIGQSRAVGVAIVARGVCTQVDKVKLGYLDTKIAQLSTKVFNYLERNGCQQTQLINLAKISCHNFTSLLQKNSLR</sequence>
<organism evidence="1 2">
    <name type="scientific">Paraglaciecola aquimarina</name>
    <dbReference type="NCBI Taxonomy" id="1235557"/>
    <lineage>
        <taxon>Bacteria</taxon>
        <taxon>Pseudomonadati</taxon>
        <taxon>Pseudomonadota</taxon>
        <taxon>Gammaproteobacteria</taxon>
        <taxon>Alteromonadales</taxon>
        <taxon>Alteromonadaceae</taxon>
        <taxon>Paraglaciecola</taxon>
    </lineage>
</organism>
<dbReference type="RefSeq" id="WP_316027413.1">
    <property type="nucleotide sequence ID" value="NZ_JAWDIO010000002.1"/>
</dbReference>
<evidence type="ECO:0000313" key="2">
    <source>
        <dbReference type="Proteomes" id="UP001247805"/>
    </source>
</evidence>